<name>A0A0G4H617_VITBC</name>
<dbReference type="Proteomes" id="UP000041254">
    <property type="component" value="Unassembled WGS sequence"/>
</dbReference>
<dbReference type="OrthoDB" id="329087at2759"/>
<dbReference type="CDD" id="cd01100">
    <property type="entry name" value="APPLE_Factor_XI_like"/>
    <property type="match status" value="2"/>
</dbReference>
<evidence type="ECO:0000259" key="4">
    <source>
        <dbReference type="PROSITE" id="PS50948"/>
    </source>
</evidence>
<feature type="region of interest" description="Disordered" evidence="3">
    <location>
        <begin position="626"/>
        <end position="650"/>
    </location>
</feature>
<feature type="compositionally biased region" description="Basic and acidic residues" evidence="3">
    <location>
        <begin position="1169"/>
        <end position="1182"/>
    </location>
</feature>
<feature type="compositionally biased region" description="Basic and acidic residues" evidence="3">
    <location>
        <begin position="680"/>
        <end position="693"/>
    </location>
</feature>
<feature type="region of interest" description="Disordered" evidence="3">
    <location>
        <begin position="902"/>
        <end position="971"/>
    </location>
</feature>
<feature type="region of interest" description="Disordered" evidence="3">
    <location>
        <begin position="665"/>
        <end position="697"/>
    </location>
</feature>
<sequence>MTPVSSWAAFDRHGRGVGVEHIPPGDKTLRDKMSQVAKRHNAPIVVRTGEGQEGASLREAVEIANSRQGHDVIRLVATTPNDTTTTTSPLFSPPTNDSTVLVLNGGLPVVTDALTIIGPGSESLYLVTDTAALFVFRNGDGGADAADLDRTSKLEGFSVVDTSTATREGRAANAPGPPSTIESHRQHLSLRDVKLINKGRLSRGISCVQPEGGKTLMRLDAVEVSGYSHAGHGGAVWSSCDLRMRHSDVHGNVASNGGGIFVASGAASVTLFKTVLRDNQATRSGGGIYASDMANEAEEPLLSIDQSLVVANSAGNDSSGGGMHTQRPVTINNSAFLRNSAERGGALHFAAGSDGSILKGTSVEGNTAVEAGGGVLCNAAVDLDEMTLTHNSVLDPASTGGALAVSSSCGTTERPLTVSHSYLQHNIAKGNGGAIAVTSPRSALKVAASTISKNTASGRYGGGGGLFVRPSGVASLSIERTTIARNAYMNQRSVPATATRDGGSGNGGGDNDESSNATADPRQPNCAMVGSSQPNMMDGGANWVQIDPDDQTPYSCANFFTTSVLSVEAPRGASVKEPTLPLPNAGIPRDLSVLAKEDTNDTDAANSESTEELEYVYFIDAQSHGSSLATDETDQDTNVTAQARAQAQTQPQYVAFSEEFVPYVGFDDADSDGQATTEAQRQEPGEQGTRQEDQPQYVPFREEFVPYVGFGQAASQDQVASGMFDDVSASTPPPAAIDEHIAQNEMTTPPPAMTEDVDVSGPAPPPGTHEVFKPVVTHQQRQQHAAQEPAAETPAPPDVQEQDTFYFMDVDNDDQDRDQEAAEAEEFPACVHEGVELGVGMLVTRVPLTPSSMSTKQAVNVCQLLCQQDTRCAAFSLSMADGVCDLKTSLAPSRQDAKWVSGRRSCWEGSPKAPSHMTTGPPSSSDAGLLIRIDQPADAGATTPPAGGAAGDEEGSGEATTPPPAAVATREDDIMEDYMVLEDFDYDDAPAPVRPLRDDDDSKHTESLNSTAGAGAEAQREQENQAVTGKDDRRQEGGKNGGQRQGQQQHAANRTHNPSAPAAAAADKQDPDGGKEQDPLARACFDIGKGYKTSRPASHIGLKEGVRSPKECQKLCQWMPACEAFSYLSVRQTCYFKSEVGTPVNNPDLVSGRKYCKAPAAPHGQTRRQQKEQERRKPRAEEQQQQVSGECVERGKEYGVALGDNRPNLGRLANIKDVNMCARACEEMPPCRFFSYMPESKMCFLKSDKEPVRENDDLVSGSLECQHPGGKMKSYGRAEGTEVSFPSITHRYEADGGSVTLRGVQAGAPSGVHLSSLFTIADGEPPLRYVLHPEAITPALPTGFELSLASLGSGANSSTTMQNETVRTAPPYRPGYLSFSSVFVPSDEPSPPSGRRSLLAMIRQPGEWAALPANSHRRRMAPAVGGVGGSVADEQVLLLTCRGDAGTADVDMKSALGVEDSFGSQTLLNTKTIFYLECV</sequence>
<dbReference type="PANTHER" id="PTHR11319">
    <property type="entry name" value="G PROTEIN-COUPLED RECEPTOR-RELATED"/>
    <property type="match status" value="1"/>
</dbReference>
<protein>
    <recommendedName>
        <fullName evidence="4">Apple domain-containing protein</fullName>
    </recommendedName>
</protein>
<proteinExistence type="predicted"/>
<keyword evidence="1" id="KW-0677">Repeat</keyword>
<dbReference type="Pfam" id="PF00024">
    <property type="entry name" value="PAN_1"/>
    <property type="match status" value="2"/>
</dbReference>
<dbReference type="SMART" id="SM00223">
    <property type="entry name" value="APPLE"/>
    <property type="match status" value="3"/>
</dbReference>
<dbReference type="Gene3D" id="3.50.4.10">
    <property type="entry name" value="Hepatocyte Growth Factor"/>
    <property type="match status" value="3"/>
</dbReference>
<dbReference type="VEuPathDB" id="CryptoDB:Vbra_6592"/>
<feature type="compositionally biased region" description="Polar residues" evidence="3">
    <location>
        <begin position="916"/>
        <end position="926"/>
    </location>
</feature>
<feature type="domain" description="Apple" evidence="4">
    <location>
        <begin position="1084"/>
        <end position="1156"/>
    </location>
</feature>
<keyword evidence="6" id="KW-1185">Reference proteome</keyword>
<evidence type="ECO:0000256" key="3">
    <source>
        <dbReference type="SAM" id="MobiDB-lite"/>
    </source>
</evidence>
<dbReference type="InParanoid" id="A0A0G4H617"/>
<evidence type="ECO:0000313" key="5">
    <source>
        <dbReference type="EMBL" id="CEM39146.1"/>
    </source>
</evidence>
<reference evidence="5 6" key="1">
    <citation type="submission" date="2014-11" db="EMBL/GenBank/DDBJ databases">
        <authorList>
            <person name="Zhu J."/>
            <person name="Qi W."/>
            <person name="Song R."/>
        </authorList>
    </citation>
    <scope>NUCLEOTIDE SEQUENCE [LARGE SCALE GENOMIC DNA]</scope>
</reference>
<feature type="compositionally biased region" description="Basic and acidic residues" evidence="3">
    <location>
        <begin position="1018"/>
        <end position="1037"/>
    </location>
</feature>
<feature type="region of interest" description="Disordered" evidence="3">
    <location>
        <begin position="746"/>
        <end position="799"/>
    </location>
</feature>
<gene>
    <name evidence="5" type="ORF">Vbra_6592</name>
</gene>
<evidence type="ECO:0000256" key="2">
    <source>
        <dbReference type="ARBA" id="ARBA00023157"/>
    </source>
</evidence>
<feature type="compositionally biased region" description="Low complexity" evidence="3">
    <location>
        <begin position="777"/>
        <end position="793"/>
    </location>
</feature>
<feature type="region of interest" description="Disordered" evidence="3">
    <location>
        <begin position="986"/>
        <end position="1079"/>
    </location>
</feature>
<dbReference type="PROSITE" id="PS50948">
    <property type="entry name" value="PAN"/>
    <property type="match status" value="2"/>
</dbReference>
<feature type="region of interest" description="Disordered" evidence="3">
    <location>
        <begin position="1153"/>
        <end position="1188"/>
    </location>
</feature>
<dbReference type="GO" id="GO:0005576">
    <property type="term" value="C:extracellular region"/>
    <property type="evidence" value="ECO:0007669"/>
    <property type="project" value="InterPro"/>
</dbReference>
<keyword evidence="2" id="KW-1015">Disulfide bond</keyword>
<dbReference type="InterPro" id="IPR006626">
    <property type="entry name" value="PbH1"/>
</dbReference>
<dbReference type="InterPro" id="IPR011050">
    <property type="entry name" value="Pectin_lyase_fold/virulence"/>
</dbReference>
<dbReference type="EMBL" id="CDMY01001028">
    <property type="protein sequence ID" value="CEM39146.1"/>
    <property type="molecule type" value="Genomic_DNA"/>
</dbReference>
<dbReference type="GO" id="GO:0006508">
    <property type="term" value="P:proteolysis"/>
    <property type="evidence" value="ECO:0007669"/>
    <property type="project" value="InterPro"/>
</dbReference>
<accession>A0A0G4H617</accession>
<evidence type="ECO:0000256" key="1">
    <source>
        <dbReference type="ARBA" id="ARBA00022737"/>
    </source>
</evidence>
<feature type="compositionally biased region" description="Basic and acidic residues" evidence="3">
    <location>
        <begin position="1067"/>
        <end position="1079"/>
    </location>
</feature>
<dbReference type="SMART" id="SM00710">
    <property type="entry name" value="PbH1"/>
    <property type="match status" value="5"/>
</dbReference>
<dbReference type="InterPro" id="IPR000177">
    <property type="entry name" value="Apple"/>
</dbReference>
<dbReference type="SUPFAM" id="SSF57414">
    <property type="entry name" value="Hairpin loop containing domain-like"/>
    <property type="match status" value="3"/>
</dbReference>
<dbReference type="PANTHER" id="PTHR11319:SF35">
    <property type="entry name" value="OUTER MEMBRANE PROTEIN PMPC-RELATED"/>
    <property type="match status" value="1"/>
</dbReference>
<feature type="compositionally biased region" description="Basic and acidic residues" evidence="3">
    <location>
        <begin position="995"/>
        <end position="1006"/>
    </location>
</feature>
<feature type="domain" description="Apple" evidence="4">
    <location>
        <begin position="1191"/>
        <end position="1265"/>
    </location>
</feature>
<dbReference type="Pfam" id="PF14295">
    <property type="entry name" value="PAN_4"/>
    <property type="match status" value="1"/>
</dbReference>
<dbReference type="InterPro" id="IPR003609">
    <property type="entry name" value="Pan_app"/>
</dbReference>
<organism evidence="5 6">
    <name type="scientific">Vitrella brassicaformis (strain CCMP3155)</name>
    <dbReference type="NCBI Taxonomy" id="1169540"/>
    <lineage>
        <taxon>Eukaryota</taxon>
        <taxon>Sar</taxon>
        <taxon>Alveolata</taxon>
        <taxon>Colpodellida</taxon>
        <taxon>Vitrellaceae</taxon>
        <taxon>Vitrella</taxon>
    </lineage>
</organism>
<evidence type="ECO:0000313" key="6">
    <source>
        <dbReference type="Proteomes" id="UP000041254"/>
    </source>
</evidence>
<dbReference type="SUPFAM" id="SSF51126">
    <property type="entry name" value="Pectin lyase-like"/>
    <property type="match status" value="1"/>
</dbReference>
<feature type="compositionally biased region" description="Low complexity" evidence="3">
    <location>
        <begin position="934"/>
        <end position="947"/>
    </location>
</feature>
<feature type="compositionally biased region" description="Low complexity" evidence="3">
    <location>
        <begin position="640"/>
        <end position="650"/>
    </location>
</feature>
<feature type="region of interest" description="Disordered" evidence="3">
    <location>
        <begin position="489"/>
        <end position="534"/>
    </location>
</feature>